<feature type="compositionally biased region" description="Polar residues" evidence="11">
    <location>
        <begin position="89"/>
        <end position="99"/>
    </location>
</feature>
<dbReference type="Proteomes" id="UP000799429">
    <property type="component" value="Unassembled WGS sequence"/>
</dbReference>
<dbReference type="FunFam" id="3.30.70.330:FF:000459">
    <property type="entry name" value="Multiple RNA-binding domain-containing protein 1"/>
    <property type="match status" value="1"/>
</dbReference>
<keyword evidence="4" id="KW-0698">rRNA processing</keyword>
<dbReference type="CDD" id="cd12316">
    <property type="entry name" value="RRM3_RBM19_RRM2_MRD1"/>
    <property type="match status" value="1"/>
</dbReference>
<dbReference type="InterPro" id="IPR034482">
    <property type="entry name" value="Mrd1_RRM3"/>
</dbReference>
<feature type="coiled-coil region" evidence="10">
    <location>
        <begin position="785"/>
        <end position="812"/>
    </location>
</feature>
<reference evidence="13" key="1">
    <citation type="journal article" date="2020" name="Stud. Mycol.">
        <title>101 Dothideomycetes genomes: a test case for predicting lifestyles and emergence of pathogens.</title>
        <authorList>
            <person name="Haridas S."/>
            <person name="Albert R."/>
            <person name="Binder M."/>
            <person name="Bloem J."/>
            <person name="Labutti K."/>
            <person name="Salamov A."/>
            <person name="Andreopoulos B."/>
            <person name="Baker S."/>
            <person name="Barry K."/>
            <person name="Bills G."/>
            <person name="Bluhm B."/>
            <person name="Cannon C."/>
            <person name="Castanera R."/>
            <person name="Culley D."/>
            <person name="Daum C."/>
            <person name="Ezra D."/>
            <person name="Gonzalez J."/>
            <person name="Henrissat B."/>
            <person name="Kuo A."/>
            <person name="Liang C."/>
            <person name="Lipzen A."/>
            <person name="Lutzoni F."/>
            <person name="Magnuson J."/>
            <person name="Mondo S."/>
            <person name="Nolan M."/>
            <person name="Ohm R."/>
            <person name="Pangilinan J."/>
            <person name="Park H.-J."/>
            <person name="Ramirez L."/>
            <person name="Alfaro M."/>
            <person name="Sun H."/>
            <person name="Tritt A."/>
            <person name="Yoshinaga Y."/>
            <person name="Zwiers L.-H."/>
            <person name="Turgeon B."/>
            <person name="Goodwin S."/>
            <person name="Spatafora J."/>
            <person name="Crous P."/>
            <person name="Grigoriev I."/>
        </authorList>
    </citation>
    <scope>NUCLEOTIDE SEQUENCE</scope>
    <source>
        <strain evidence="13">CBS 101060</strain>
    </source>
</reference>
<evidence type="ECO:0000256" key="11">
    <source>
        <dbReference type="SAM" id="MobiDB-lite"/>
    </source>
</evidence>
<evidence type="ECO:0000313" key="14">
    <source>
        <dbReference type="Proteomes" id="UP000799429"/>
    </source>
</evidence>
<dbReference type="PROSITE" id="PS50102">
    <property type="entry name" value="RRM"/>
    <property type="match status" value="5"/>
</dbReference>
<feature type="domain" description="RRM" evidence="12">
    <location>
        <begin position="713"/>
        <end position="790"/>
    </location>
</feature>
<organism evidence="13 14">
    <name type="scientific">Patellaria atrata CBS 101060</name>
    <dbReference type="NCBI Taxonomy" id="1346257"/>
    <lineage>
        <taxon>Eukaryota</taxon>
        <taxon>Fungi</taxon>
        <taxon>Dikarya</taxon>
        <taxon>Ascomycota</taxon>
        <taxon>Pezizomycotina</taxon>
        <taxon>Dothideomycetes</taxon>
        <taxon>Dothideomycetes incertae sedis</taxon>
        <taxon>Patellariales</taxon>
        <taxon>Patellariaceae</taxon>
        <taxon>Patellaria</taxon>
    </lineage>
</organism>
<accession>A0A9P4VRG6</accession>
<dbReference type="GO" id="GO:1990904">
    <property type="term" value="C:ribonucleoprotein complex"/>
    <property type="evidence" value="ECO:0007669"/>
    <property type="project" value="UniProtKB-KW"/>
</dbReference>
<evidence type="ECO:0000256" key="4">
    <source>
        <dbReference type="ARBA" id="ARBA00022552"/>
    </source>
</evidence>
<dbReference type="PANTHER" id="PTHR10352">
    <property type="entry name" value="EUKARYOTIC TRANSLATION INITIATION FACTOR 3 SUBUNIT G"/>
    <property type="match status" value="1"/>
</dbReference>
<keyword evidence="8" id="KW-0687">Ribonucleoprotein</keyword>
<dbReference type="SMART" id="SM00360">
    <property type="entry name" value="RRM"/>
    <property type="match status" value="5"/>
</dbReference>
<evidence type="ECO:0000259" key="12">
    <source>
        <dbReference type="PROSITE" id="PS50102"/>
    </source>
</evidence>
<keyword evidence="6 9" id="KW-0694">RNA-binding</keyword>
<dbReference type="InterPro" id="IPR012677">
    <property type="entry name" value="Nucleotide-bd_a/b_plait_sf"/>
</dbReference>
<keyword evidence="7" id="KW-0539">Nucleus</keyword>
<comment type="similarity">
    <text evidence="2">Belongs to the RRM MRD1 family.</text>
</comment>
<proteinExistence type="inferred from homology"/>
<keyword evidence="5" id="KW-0677">Repeat</keyword>
<dbReference type="Gene3D" id="3.30.70.330">
    <property type="match status" value="5"/>
</dbReference>
<dbReference type="GO" id="GO:0003723">
    <property type="term" value="F:RNA binding"/>
    <property type="evidence" value="ECO:0007669"/>
    <property type="project" value="UniProtKB-UniRule"/>
</dbReference>
<keyword evidence="10" id="KW-0175">Coiled coil</keyword>
<dbReference type="GO" id="GO:0005634">
    <property type="term" value="C:nucleus"/>
    <property type="evidence" value="ECO:0007669"/>
    <property type="project" value="UniProtKB-SubCell"/>
</dbReference>
<feature type="region of interest" description="Disordered" evidence="11">
    <location>
        <begin position="141"/>
        <end position="268"/>
    </location>
</feature>
<feature type="compositionally biased region" description="Polar residues" evidence="11">
    <location>
        <begin position="183"/>
        <end position="210"/>
    </location>
</feature>
<dbReference type="InterPro" id="IPR035979">
    <property type="entry name" value="RBD_domain_sf"/>
</dbReference>
<feature type="compositionally biased region" description="Basic and acidic residues" evidence="11">
    <location>
        <begin position="234"/>
        <end position="245"/>
    </location>
</feature>
<feature type="domain" description="RRM" evidence="12">
    <location>
        <begin position="310"/>
        <end position="388"/>
    </location>
</feature>
<dbReference type="GO" id="GO:0006364">
    <property type="term" value="P:rRNA processing"/>
    <property type="evidence" value="ECO:0007669"/>
    <property type="project" value="UniProtKB-KW"/>
</dbReference>
<feature type="compositionally biased region" description="Acidic residues" evidence="11">
    <location>
        <begin position="161"/>
        <end position="174"/>
    </location>
</feature>
<evidence type="ECO:0000256" key="1">
    <source>
        <dbReference type="ARBA" id="ARBA00004123"/>
    </source>
</evidence>
<comment type="subcellular location">
    <subcellularLocation>
        <location evidence="1">Nucleus</location>
    </subcellularLocation>
</comment>
<protein>
    <recommendedName>
        <fullName evidence="3">Multiple RNA-binding domain-containing protein 1</fullName>
    </recommendedName>
</protein>
<dbReference type="SUPFAM" id="SSF54928">
    <property type="entry name" value="RNA-binding domain, RBD"/>
    <property type="match status" value="3"/>
</dbReference>
<sequence>MASSRIFVKGLPPTFSQDEFNKHFSRQYPITDAKFFPHRRIGYVGYKNHEDAAKAVKYFNKSYIRMSRISVEIARPIDNTVPIPKGESSHNVNSKQSPHQNEDQPLDNPLKRKRTIREGPGTDPKLTEYLEVMQPHSKRSIWENHNSNAPVTSEPAHDVEEQTIVEDGDSDSEYEVVPKKSKNASTSISNTTSVGQAISSTNQDQENDQANPPAIPDEEVPTVVPRDTSQSDADWLRSKTSRLLELDDGYSGAEGTRVSMSQDKDTGPAEEMRNIAVALPNQDTLEETGPATAISTDQVKTESDTNKDTGRLFLRNLPYTVTEDDLREYFNAFGSLDEVHIPIDSRTGAGKGFAYVQFLEPSEAIRSKETLDGTIFQGRLLHIIPANVKRESRLDEYAISQLPLKKQKQIQKRAEAASSTFNWNALYMNTDAVMASVADRLGVNKGELLDPTSSDAAVKQAHAETHVIQETKSYFVQNGVDLDSFKRKARGDTAILVKNFPYETKVEELRKLFEEHGKVLRVLMPPSGTIAIVEYAQAPEARAAFKALAYRKIKDSVLFLEKAPKDVFDGKLGNIKNGPRASSPTSVAKLSTTDLLGKESTIDTFDTATLFVRNLNFTTTSERLTETFKPLDGFMSAVVKTKPDPKNLGKTLSMGFGFLEFRTKSQAQAAQVIMDGYDLEGHKLVIKASHKGLDAAQEQIRKDQAKKAAAVKTKIIIKNLPFQASKKDVRALFGAYGQLRSVRVPKKFDSSTRGFAFAEFATPREAQNAIDALGNTHFYGRKLVLDFAEEGAADAEEELEKMQKKVGSQLNRVALQQLTGVGRKKFNVSGNEDEQDV</sequence>
<comment type="caution">
    <text evidence="13">The sequence shown here is derived from an EMBL/GenBank/DDBJ whole genome shotgun (WGS) entry which is preliminary data.</text>
</comment>
<evidence type="ECO:0000256" key="9">
    <source>
        <dbReference type="PROSITE-ProRule" id="PRU00176"/>
    </source>
</evidence>
<dbReference type="InterPro" id="IPR000504">
    <property type="entry name" value="RRM_dom"/>
</dbReference>
<gene>
    <name evidence="13" type="ORF">M501DRAFT_1011221</name>
</gene>
<dbReference type="OrthoDB" id="439639at2759"/>
<evidence type="ECO:0000256" key="6">
    <source>
        <dbReference type="ARBA" id="ARBA00022884"/>
    </source>
</evidence>
<feature type="domain" description="RRM" evidence="12">
    <location>
        <begin position="608"/>
        <end position="691"/>
    </location>
</feature>
<evidence type="ECO:0000256" key="8">
    <source>
        <dbReference type="ARBA" id="ARBA00023274"/>
    </source>
</evidence>
<dbReference type="CDD" id="cd12320">
    <property type="entry name" value="RRM6_RBM19_RRM5_MRD1"/>
    <property type="match status" value="1"/>
</dbReference>
<feature type="domain" description="RRM" evidence="12">
    <location>
        <begin position="493"/>
        <end position="565"/>
    </location>
</feature>
<dbReference type="EMBL" id="MU006095">
    <property type="protein sequence ID" value="KAF2839370.1"/>
    <property type="molecule type" value="Genomic_DNA"/>
</dbReference>
<evidence type="ECO:0000313" key="13">
    <source>
        <dbReference type="EMBL" id="KAF2839370.1"/>
    </source>
</evidence>
<evidence type="ECO:0000256" key="3">
    <source>
        <dbReference type="ARBA" id="ARBA00013428"/>
    </source>
</evidence>
<dbReference type="Pfam" id="PF00076">
    <property type="entry name" value="RRM_1"/>
    <property type="match status" value="5"/>
</dbReference>
<name>A0A9P4VRG6_9PEZI</name>
<evidence type="ECO:0000256" key="7">
    <source>
        <dbReference type="ARBA" id="ARBA00023242"/>
    </source>
</evidence>
<keyword evidence="14" id="KW-1185">Reference proteome</keyword>
<feature type="domain" description="RRM" evidence="12">
    <location>
        <begin position="4"/>
        <end position="76"/>
    </location>
</feature>
<evidence type="ECO:0000256" key="2">
    <source>
        <dbReference type="ARBA" id="ARBA00008033"/>
    </source>
</evidence>
<evidence type="ECO:0000256" key="10">
    <source>
        <dbReference type="SAM" id="Coils"/>
    </source>
</evidence>
<feature type="region of interest" description="Disordered" evidence="11">
    <location>
        <begin position="79"/>
        <end position="126"/>
    </location>
</feature>
<evidence type="ECO:0000256" key="5">
    <source>
        <dbReference type="ARBA" id="ARBA00022737"/>
    </source>
</evidence>
<dbReference type="FunFam" id="3.30.70.330:FF:000247">
    <property type="entry name" value="Multiple RNA-binding domain-containing protein 1"/>
    <property type="match status" value="1"/>
</dbReference>
<dbReference type="CDD" id="cd12568">
    <property type="entry name" value="RRM3_MRD1"/>
    <property type="match status" value="1"/>
</dbReference>
<dbReference type="AlphaFoldDB" id="A0A9P4VRG6"/>